<dbReference type="InterPro" id="IPR003841">
    <property type="entry name" value="Na/Pi_transpt"/>
</dbReference>
<evidence type="ECO:0000313" key="9">
    <source>
        <dbReference type="Proteomes" id="UP000241890"/>
    </source>
</evidence>
<comment type="similarity">
    <text evidence="2">Belongs to the SLC34A transporter family.</text>
</comment>
<keyword evidence="4 7" id="KW-0812">Transmembrane</keyword>
<evidence type="ECO:0000256" key="5">
    <source>
        <dbReference type="ARBA" id="ARBA00022989"/>
    </source>
</evidence>
<dbReference type="GO" id="GO:0044341">
    <property type="term" value="P:sodium-dependent phosphate transport"/>
    <property type="evidence" value="ECO:0007669"/>
    <property type="project" value="InterPro"/>
</dbReference>
<evidence type="ECO:0000256" key="7">
    <source>
        <dbReference type="SAM" id="Phobius"/>
    </source>
</evidence>
<dbReference type="GO" id="GO:0005886">
    <property type="term" value="C:plasma membrane"/>
    <property type="evidence" value="ECO:0007669"/>
    <property type="project" value="UniProtKB-SubCell"/>
</dbReference>
<dbReference type="InParanoid" id="A0A2R5GFF9"/>
<proteinExistence type="inferred from homology"/>
<dbReference type="PANTHER" id="PTHR10010:SF46">
    <property type="entry name" value="SODIUM-DEPENDENT PHOSPHATE TRANSPORT PROTEIN 2B"/>
    <property type="match status" value="1"/>
</dbReference>
<keyword evidence="3" id="KW-1003">Cell membrane</keyword>
<sequence>MNGYLAILVGCGVTMFVQSSSITTSTLTPLVAMGTLTLEGMLPLTLGANLGTTLTGILASLVGDSANGFQLAMAHVLFNVFGVVMFYPIPKIRQIPIGAARRLGDLAALFKAFPIFYIFMLFLVSRQ</sequence>
<feature type="transmembrane region" description="Helical" evidence="7">
    <location>
        <begin position="40"/>
        <end position="62"/>
    </location>
</feature>
<feature type="transmembrane region" description="Helical" evidence="7">
    <location>
        <begin position="107"/>
        <end position="124"/>
    </location>
</feature>
<reference evidence="8 9" key="1">
    <citation type="submission" date="2017-12" db="EMBL/GenBank/DDBJ databases">
        <title>Sequencing, de novo assembly and annotation of complete genome of a new Thraustochytrid species, strain FCC1311.</title>
        <authorList>
            <person name="Sedici K."/>
            <person name="Godart F."/>
            <person name="Aiese Cigliano R."/>
            <person name="Sanseverino W."/>
            <person name="Barakat M."/>
            <person name="Ortet P."/>
            <person name="Marechal E."/>
            <person name="Cagnac O."/>
            <person name="Amato A."/>
        </authorList>
    </citation>
    <scope>NUCLEOTIDE SEQUENCE [LARGE SCALE GENOMIC DNA]</scope>
</reference>
<dbReference type="AlphaFoldDB" id="A0A2R5GFF9"/>
<dbReference type="Proteomes" id="UP000241890">
    <property type="component" value="Unassembled WGS sequence"/>
</dbReference>
<organism evidence="8 9">
    <name type="scientific">Hondaea fermentalgiana</name>
    <dbReference type="NCBI Taxonomy" id="2315210"/>
    <lineage>
        <taxon>Eukaryota</taxon>
        <taxon>Sar</taxon>
        <taxon>Stramenopiles</taxon>
        <taxon>Bigyra</taxon>
        <taxon>Labyrinthulomycetes</taxon>
        <taxon>Thraustochytrida</taxon>
        <taxon>Thraustochytriidae</taxon>
        <taxon>Hondaea</taxon>
    </lineage>
</organism>
<comment type="subcellular location">
    <subcellularLocation>
        <location evidence="1">Cell membrane</location>
        <topology evidence="1">Multi-pass membrane protein</topology>
    </subcellularLocation>
</comment>
<dbReference type="GO" id="GO:0005436">
    <property type="term" value="F:sodium:phosphate symporter activity"/>
    <property type="evidence" value="ECO:0007669"/>
    <property type="project" value="InterPro"/>
</dbReference>
<evidence type="ECO:0000256" key="4">
    <source>
        <dbReference type="ARBA" id="ARBA00022692"/>
    </source>
</evidence>
<dbReference type="OrthoDB" id="67833at2759"/>
<evidence type="ECO:0000256" key="3">
    <source>
        <dbReference type="ARBA" id="ARBA00022475"/>
    </source>
</evidence>
<gene>
    <name evidence="8" type="ORF">FCC1311_058732</name>
</gene>
<keyword evidence="9" id="KW-1185">Reference proteome</keyword>
<feature type="transmembrane region" description="Helical" evidence="7">
    <location>
        <begin position="69"/>
        <end position="87"/>
    </location>
</feature>
<keyword evidence="6 7" id="KW-0472">Membrane</keyword>
<dbReference type="PANTHER" id="PTHR10010">
    <property type="entry name" value="SOLUTE CARRIER FAMILY 34 SODIUM PHOSPHATE , MEMBER 2-RELATED"/>
    <property type="match status" value="1"/>
</dbReference>
<dbReference type="Pfam" id="PF02690">
    <property type="entry name" value="Na_Pi_cotrans"/>
    <property type="match status" value="1"/>
</dbReference>
<protein>
    <submittedName>
        <fullName evidence="8">Sodium-dependent phosphate transport protein 2B</fullName>
    </submittedName>
</protein>
<evidence type="ECO:0000313" key="8">
    <source>
        <dbReference type="EMBL" id="GBG29652.1"/>
    </source>
</evidence>
<evidence type="ECO:0000256" key="6">
    <source>
        <dbReference type="ARBA" id="ARBA00023136"/>
    </source>
</evidence>
<accession>A0A2R5GFF9</accession>
<dbReference type="EMBL" id="BEYU01000062">
    <property type="protein sequence ID" value="GBG29652.1"/>
    <property type="molecule type" value="Genomic_DNA"/>
</dbReference>
<name>A0A2R5GFF9_9STRA</name>
<evidence type="ECO:0000256" key="1">
    <source>
        <dbReference type="ARBA" id="ARBA00004651"/>
    </source>
</evidence>
<comment type="caution">
    <text evidence="8">The sequence shown here is derived from an EMBL/GenBank/DDBJ whole genome shotgun (WGS) entry which is preliminary data.</text>
</comment>
<keyword evidence="5 7" id="KW-1133">Transmembrane helix</keyword>
<evidence type="ECO:0000256" key="2">
    <source>
        <dbReference type="ARBA" id="ARBA00005808"/>
    </source>
</evidence>
<dbReference type="NCBIfam" id="NF037997">
    <property type="entry name" value="Na_Pi_symport"/>
    <property type="match status" value="1"/>
</dbReference>